<dbReference type="InterPro" id="IPR001296">
    <property type="entry name" value="Glyco_trans_1"/>
</dbReference>
<name>A0A6G7WFS7_9LACT</name>
<dbReference type="KEGG" id="jpo:G7058_02870"/>
<dbReference type="Pfam" id="PF00534">
    <property type="entry name" value="Glycos_transf_1"/>
    <property type="match status" value="1"/>
</dbReference>
<accession>A0A6G7WFS7</accession>
<dbReference type="Gene3D" id="3.40.50.2000">
    <property type="entry name" value="Glycogen Phosphorylase B"/>
    <property type="match status" value="2"/>
</dbReference>
<organism evidence="3 4">
    <name type="scientific">Jeotgalibaca porci</name>
    <dbReference type="NCBI Taxonomy" id="1868793"/>
    <lineage>
        <taxon>Bacteria</taxon>
        <taxon>Bacillati</taxon>
        <taxon>Bacillota</taxon>
        <taxon>Bacilli</taxon>
        <taxon>Lactobacillales</taxon>
        <taxon>Carnobacteriaceae</taxon>
        <taxon>Jeotgalibaca</taxon>
    </lineage>
</organism>
<dbReference type="GeneID" id="94552206"/>
<reference evidence="3 4" key="1">
    <citation type="journal article" date="2017" name="Int. J. Syst. Evol. Microbiol.">
        <title>Jeotgalibaca porci sp. nov. and Jeotgalibaca arthritidis sp. nov., isolated from pigs, and emended description of the genus Jeotgalibaca.</title>
        <authorList>
            <person name="Zamora L."/>
            <person name="Perez-Sancho M."/>
            <person name="Dominguez L."/>
            <person name="Fernandez-Garayzabal J.F."/>
            <person name="Vela A.I."/>
        </authorList>
    </citation>
    <scope>NUCLEOTIDE SEQUENCE [LARGE SCALE GENOMIC DNA]</scope>
    <source>
        <strain evidence="3 4">CCUG 69148</strain>
    </source>
</reference>
<gene>
    <name evidence="3" type="ORF">G7058_02870</name>
</gene>
<dbReference type="FunFam" id="3.40.50.2000:FF:000136">
    <property type="entry name" value="Glycosyl transferase, group 1"/>
    <property type="match status" value="1"/>
</dbReference>
<evidence type="ECO:0000259" key="2">
    <source>
        <dbReference type="Pfam" id="PF13439"/>
    </source>
</evidence>
<dbReference type="InterPro" id="IPR028098">
    <property type="entry name" value="Glyco_trans_4-like_N"/>
</dbReference>
<dbReference type="Pfam" id="PF13439">
    <property type="entry name" value="Glyco_transf_4"/>
    <property type="match status" value="1"/>
</dbReference>
<protein>
    <submittedName>
        <fullName evidence="3">Glycosyltransferase family 4 protein</fullName>
    </submittedName>
</protein>
<dbReference type="GO" id="GO:0016758">
    <property type="term" value="F:hexosyltransferase activity"/>
    <property type="evidence" value="ECO:0007669"/>
    <property type="project" value="TreeGrafter"/>
</dbReference>
<keyword evidence="3" id="KW-0808">Transferase</keyword>
<feature type="domain" description="Glycosyltransferase subfamily 4-like N-terminal" evidence="2">
    <location>
        <begin position="14"/>
        <end position="178"/>
    </location>
</feature>
<dbReference type="RefSeq" id="WP_166062138.1">
    <property type="nucleotide sequence ID" value="NZ_CP049889.1"/>
</dbReference>
<dbReference type="EMBL" id="CP049889">
    <property type="protein sequence ID" value="QIK51092.1"/>
    <property type="molecule type" value="Genomic_DNA"/>
</dbReference>
<evidence type="ECO:0000313" key="4">
    <source>
        <dbReference type="Proteomes" id="UP000501830"/>
    </source>
</evidence>
<dbReference type="Proteomes" id="UP000501830">
    <property type="component" value="Chromosome"/>
</dbReference>
<evidence type="ECO:0000313" key="3">
    <source>
        <dbReference type="EMBL" id="QIK51092.1"/>
    </source>
</evidence>
<dbReference type="AlphaFoldDB" id="A0A6G7WFS7"/>
<sequence length="398" mass="45388">MRIGMFTDSYFPQISGVSTSIKILKDELEARGHEVIIFTTTDPHAVVEPNIVRLTSIPFLSFKERRIAIKGFSKALKEAKKYKIDIIHTHTEFSLGIAGKYVAKMLDIPSIHTYHTMYEKYVHYIARGKIIRKNDVIRLSRIFCNRTAGIIVPSQLMKEMLMDYGVKAEIRVIPTGIPIPEAIPGIREKMRQQLGLKDDEIVLLSLSRLAYEKNLHKTINAFPAVLKKYPNAKLVFAGDGPAREDLETLVRDSKLTDSISFVGEVAYEAVPNYYQMADVYVNASESETQGLTYLESIVNGCPVVAKRNDYLSEIIRNPLLGSLFTEDDEMAEHIIQTIEMTQSNQQQLEEAELIREISAETFSKRVLSYYRNVIANDVFETEKKKTTILMRKIKQINR</sequence>
<dbReference type="InterPro" id="IPR050194">
    <property type="entry name" value="Glycosyltransferase_grp1"/>
</dbReference>
<feature type="domain" description="Glycosyl transferase family 1" evidence="1">
    <location>
        <begin position="187"/>
        <end position="349"/>
    </location>
</feature>
<dbReference type="CDD" id="cd03817">
    <property type="entry name" value="GT4_UGDG-like"/>
    <property type="match status" value="1"/>
</dbReference>
<proteinExistence type="predicted"/>
<dbReference type="PANTHER" id="PTHR45947">
    <property type="entry name" value="SULFOQUINOVOSYL TRANSFERASE SQD2"/>
    <property type="match status" value="1"/>
</dbReference>
<dbReference type="SUPFAM" id="SSF53756">
    <property type="entry name" value="UDP-Glycosyltransferase/glycogen phosphorylase"/>
    <property type="match status" value="1"/>
</dbReference>
<dbReference type="PANTHER" id="PTHR45947:SF3">
    <property type="entry name" value="SULFOQUINOVOSYL TRANSFERASE SQD2"/>
    <property type="match status" value="1"/>
</dbReference>
<evidence type="ECO:0000259" key="1">
    <source>
        <dbReference type="Pfam" id="PF00534"/>
    </source>
</evidence>
<keyword evidence="4" id="KW-1185">Reference proteome</keyword>